<reference evidence="1 2" key="1">
    <citation type="journal article" date="2019" name="Sci. Rep.">
        <title>Orb-weaving spider Araneus ventricosus genome elucidates the spidroin gene catalogue.</title>
        <authorList>
            <person name="Kono N."/>
            <person name="Nakamura H."/>
            <person name="Ohtoshi R."/>
            <person name="Moran D.A.P."/>
            <person name="Shinohara A."/>
            <person name="Yoshida Y."/>
            <person name="Fujiwara M."/>
            <person name="Mori M."/>
            <person name="Tomita M."/>
            <person name="Arakawa K."/>
        </authorList>
    </citation>
    <scope>NUCLEOTIDE SEQUENCE [LARGE SCALE GENOMIC DNA]</scope>
</reference>
<organism evidence="1 2">
    <name type="scientific">Araneus ventricosus</name>
    <name type="common">Orbweaver spider</name>
    <name type="synonym">Epeira ventricosa</name>
    <dbReference type="NCBI Taxonomy" id="182803"/>
    <lineage>
        <taxon>Eukaryota</taxon>
        <taxon>Metazoa</taxon>
        <taxon>Ecdysozoa</taxon>
        <taxon>Arthropoda</taxon>
        <taxon>Chelicerata</taxon>
        <taxon>Arachnida</taxon>
        <taxon>Araneae</taxon>
        <taxon>Araneomorphae</taxon>
        <taxon>Entelegynae</taxon>
        <taxon>Araneoidea</taxon>
        <taxon>Araneidae</taxon>
        <taxon>Araneus</taxon>
    </lineage>
</organism>
<dbReference type="Proteomes" id="UP000499080">
    <property type="component" value="Unassembled WGS sequence"/>
</dbReference>
<comment type="caution">
    <text evidence="1">The sequence shown here is derived from an EMBL/GenBank/DDBJ whole genome shotgun (WGS) entry which is preliminary data.</text>
</comment>
<gene>
    <name evidence="1" type="ORF">AVEN_5671_1</name>
</gene>
<name>A0A4Y2SAZ6_ARAVE</name>
<protein>
    <submittedName>
        <fullName evidence="1">Uncharacterized protein</fullName>
    </submittedName>
</protein>
<evidence type="ECO:0000313" key="2">
    <source>
        <dbReference type="Proteomes" id="UP000499080"/>
    </source>
</evidence>
<evidence type="ECO:0000313" key="1">
    <source>
        <dbReference type="EMBL" id="GBN85013.1"/>
    </source>
</evidence>
<proteinExistence type="predicted"/>
<sequence length="69" mass="7943">PAYRSPLSLPPQWISVSTLVRVLDLVKSFEVPDYLAKRYYQNSDELPEFGLVETPPFWTAAIFAIVFRP</sequence>
<keyword evidence="2" id="KW-1185">Reference proteome</keyword>
<accession>A0A4Y2SAZ6</accession>
<dbReference type="EMBL" id="BGPR01020577">
    <property type="protein sequence ID" value="GBN85013.1"/>
    <property type="molecule type" value="Genomic_DNA"/>
</dbReference>
<dbReference type="AlphaFoldDB" id="A0A4Y2SAZ6"/>
<feature type="non-terminal residue" evidence="1">
    <location>
        <position position="1"/>
    </location>
</feature>